<keyword evidence="5" id="KW-0224">Dipeptidase</keyword>
<dbReference type="InterPro" id="IPR011650">
    <property type="entry name" value="Peptidase_M20_dimer"/>
</dbReference>
<organism evidence="5 6">
    <name type="scientific">Ochrobactrum vermis</name>
    <dbReference type="NCBI Taxonomy" id="1827297"/>
    <lineage>
        <taxon>Bacteria</taxon>
        <taxon>Pseudomonadati</taxon>
        <taxon>Pseudomonadota</taxon>
        <taxon>Alphaproteobacteria</taxon>
        <taxon>Hyphomicrobiales</taxon>
        <taxon>Brucellaceae</taxon>
        <taxon>Brucella/Ochrobactrum group</taxon>
        <taxon>Ochrobactrum</taxon>
    </lineage>
</organism>
<gene>
    <name evidence="5" type="ORF">WH297_23320</name>
</gene>
<protein>
    <submittedName>
        <fullName evidence="5">Dipeptidase</fullName>
        <ecNumber evidence="5">3.4.13.-</ecNumber>
    </submittedName>
</protein>
<dbReference type="NCBIfam" id="NF006579">
    <property type="entry name" value="PRK09104.1"/>
    <property type="match status" value="1"/>
</dbReference>
<dbReference type="PANTHER" id="PTHR43270:SF12">
    <property type="entry name" value="SUCCINYL-DIAMINOPIMELATE DESUCCINYLASE"/>
    <property type="match status" value="1"/>
</dbReference>
<keyword evidence="3 5" id="KW-0378">Hydrolase</keyword>
<name>A0ABU8PK90_9HYPH</name>
<dbReference type="Gene3D" id="3.40.630.10">
    <property type="entry name" value="Zn peptidases"/>
    <property type="match status" value="1"/>
</dbReference>
<dbReference type="GO" id="GO:0016805">
    <property type="term" value="F:dipeptidase activity"/>
    <property type="evidence" value="ECO:0007669"/>
    <property type="project" value="UniProtKB-KW"/>
</dbReference>
<dbReference type="RefSeq" id="WP_105544963.1">
    <property type="nucleotide sequence ID" value="NZ_JBBGZH010000002.1"/>
</dbReference>
<dbReference type="Pfam" id="PF01546">
    <property type="entry name" value="Peptidase_M20"/>
    <property type="match status" value="1"/>
</dbReference>
<feature type="domain" description="Peptidase M20 dimerisation" evidence="4">
    <location>
        <begin position="194"/>
        <end position="353"/>
    </location>
</feature>
<dbReference type="InterPro" id="IPR002933">
    <property type="entry name" value="Peptidase_M20"/>
</dbReference>
<dbReference type="Proteomes" id="UP001375812">
    <property type="component" value="Unassembled WGS sequence"/>
</dbReference>
<keyword evidence="2" id="KW-0479">Metal-binding</keyword>
<dbReference type="NCBIfam" id="NF005914">
    <property type="entry name" value="PRK07907.1"/>
    <property type="match status" value="1"/>
</dbReference>
<evidence type="ECO:0000256" key="1">
    <source>
        <dbReference type="ARBA" id="ARBA00022670"/>
    </source>
</evidence>
<evidence type="ECO:0000256" key="3">
    <source>
        <dbReference type="ARBA" id="ARBA00022801"/>
    </source>
</evidence>
<dbReference type="SUPFAM" id="SSF53187">
    <property type="entry name" value="Zn-dependent exopeptidases"/>
    <property type="match status" value="1"/>
</dbReference>
<accession>A0ABU8PK90</accession>
<dbReference type="EMBL" id="JBBGZH010000002">
    <property type="protein sequence ID" value="MEJ5022648.1"/>
    <property type="molecule type" value="Genomic_DNA"/>
</dbReference>
<dbReference type="Pfam" id="PF07687">
    <property type="entry name" value="M20_dimer"/>
    <property type="match status" value="1"/>
</dbReference>
<keyword evidence="1" id="KW-0645">Protease</keyword>
<sequence>MSWREYIDREQERFVADLLDFIRIPSVSAVPEHAPDVKRAAQWIADRLTKSGLENVVVLPTAGHPCVYADWLHAGPDKPTVLIYGHFDVQPAEPFDLWTSPPFEPEIRDERVYGRGASDDKGSLLTSVFGVEALLATEKALPVNVKFIFEGQEEIGSPDLPPFVEENRERLAADMIFSADGLQWSADTPQLVMGLKGIVGLDIVVTGPHSDQHSGLHGGGIANPATALAQILASLKSVDGRITVDNFYDDVLPLTDDDRAAMARIPYDEADYLAQSGAPATAGEPGYTTYERLWARPTLDVNGVYSGWQGSGVKTVLPAQATAKITCRLVAGQTPRRVVELITKHVERHLPSGVTAKVVHLPGDADPFIVPYGHNSSQIAANVLEEVYNRKPYIARLGGSIPVMQTLLDVLGVHATMFGFSHGDENLHAPDEFFRLPVFRQGQIAYARLLLELGRTNG</sequence>
<reference evidence="5 6" key="1">
    <citation type="submission" date="2023-12" db="EMBL/GenBank/DDBJ databases">
        <title>Gut-associated functions are favored during microbiome assembly across C. elegans life.</title>
        <authorList>
            <person name="Zimmermann J."/>
        </authorList>
    </citation>
    <scope>NUCLEOTIDE SEQUENCE [LARGE SCALE GENOMIC DNA]</scope>
    <source>
        <strain evidence="5 6">MYb71</strain>
    </source>
</reference>
<dbReference type="EC" id="3.4.13.-" evidence="5"/>
<evidence type="ECO:0000313" key="5">
    <source>
        <dbReference type="EMBL" id="MEJ5022648.1"/>
    </source>
</evidence>
<evidence type="ECO:0000259" key="4">
    <source>
        <dbReference type="Pfam" id="PF07687"/>
    </source>
</evidence>
<keyword evidence="6" id="KW-1185">Reference proteome</keyword>
<dbReference type="Gene3D" id="3.30.70.360">
    <property type="match status" value="1"/>
</dbReference>
<comment type="caution">
    <text evidence="5">The sequence shown here is derived from an EMBL/GenBank/DDBJ whole genome shotgun (WGS) entry which is preliminary data.</text>
</comment>
<dbReference type="NCBIfam" id="NF006053">
    <property type="entry name" value="PRK08201.1"/>
    <property type="match status" value="1"/>
</dbReference>
<evidence type="ECO:0000313" key="6">
    <source>
        <dbReference type="Proteomes" id="UP001375812"/>
    </source>
</evidence>
<proteinExistence type="predicted"/>
<dbReference type="PANTHER" id="PTHR43270">
    <property type="entry name" value="BETA-ALA-HIS DIPEPTIDASE"/>
    <property type="match status" value="1"/>
</dbReference>
<evidence type="ECO:0000256" key="2">
    <source>
        <dbReference type="ARBA" id="ARBA00022723"/>
    </source>
</evidence>
<dbReference type="InterPro" id="IPR051458">
    <property type="entry name" value="Cyt/Met_Dipeptidase"/>
</dbReference>